<evidence type="ECO:0000313" key="2">
    <source>
        <dbReference type="Proteomes" id="UP001156484"/>
    </source>
</evidence>
<keyword evidence="2" id="KW-1185">Reference proteome</keyword>
<dbReference type="EMBL" id="CP107551">
    <property type="protein sequence ID" value="UYP19101.1"/>
    <property type="molecule type" value="Genomic_DNA"/>
</dbReference>
<sequence>MLSDLLRGAAMFGSELGLVSGEATAAPAIYRTFLRRTPVSGDRPAREQYGYGWAVDVDRLPELPWWARPFARLDPWDRFTASPSDTLRADTFRDRVEGHLAAEGLRVSGGRITALLDMHPSGDSVDLFWCHEPDGTPAHLLVEIHDRHGRSHCRTLQVGWSDVATRRGDVFAVCVGVHRPDGRAFTAAISGERVPLTLSAIVRGRTGAG</sequence>
<organism evidence="1 2">
    <name type="scientific">Rhodococcus sacchari</name>
    <dbReference type="NCBI Taxonomy" id="2962047"/>
    <lineage>
        <taxon>Bacteria</taxon>
        <taxon>Bacillati</taxon>
        <taxon>Actinomycetota</taxon>
        <taxon>Actinomycetes</taxon>
        <taxon>Mycobacteriales</taxon>
        <taxon>Nocardiaceae</taxon>
        <taxon>Rhodococcus</taxon>
    </lineage>
</organism>
<gene>
    <name evidence="1" type="ORF">OED52_00425</name>
</gene>
<protein>
    <submittedName>
        <fullName evidence="1">DUF1365 domain-containing protein</fullName>
    </submittedName>
</protein>
<dbReference type="Proteomes" id="UP001156484">
    <property type="component" value="Chromosome"/>
</dbReference>
<reference evidence="1" key="1">
    <citation type="submission" date="2022-10" db="EMBL/GenBank/DDBJ databases">
        <title>Rhodococcus ferula Z13 complete genome.</title>
        <authorList>
            <person name="Long X."/>
            <person name="Zang M."/>
        </authorList>
    </citation>
    <scope>NUCLEOTIDE SEQUENCE</scope>
    <source>
        <strain evidence="1">Z13</strain>
    </source>
</reference>
<evidence type="ECO:0000313" key="1">
    <source>
        <dbReference type="EMBL" id="UYP19101.1"/>
    </source>
</evidence>
<accession>A0ACD4DGE1</accession>
<name>A0ACD4DGE1_9NOCA</name>
<proteinExistence type="predicted"/>